<gene>
    <name evidence="2" type="ORF">PHMEG_00028054</name>
</gene>
<evidence type="ECO:0000256" key="1">
    <source>
        <dbReference type="SAM" id="MobiDB-lite"/>
    </source>
</evidence>
<keyword evidence="3" id="KW-1185">Reference proteome</keyword>
<comment type="caution">
    <text evidence="2">The sequence shown here is derived from an EMBL/GenBank/DDBJ whole genome shotgun (WGS) entry which is preliminary data.</text>
</comment>
<dbReference type="AlphaFoldDB" id="A0A225V6V0"/>
<evidence type="ECO:0008006" key="4">
    <source>
        <dbReference type="Google" id="ProtNLM"/>
    </source>
</evidence>
<evidence type="ECO:0000313" key="3">
    <source>
        <dbReference type="Proteomes" id="UP000198211"/>
    </source>
</evidence>
<protein>
    <recommendedName>
        <fullName evidence="4">PiggyBac transposable element-derived protein domain-containing protein</fullName>
    </recommendedName>
</protein>
<organism evidence="2 3">
    <name type="scientific">Phytophthora megakarya</name>
    <dbReference type="NCBI Taxonomy" id="4795"/>
    <lineage>
        <taxon>Eukaryota</taxon>
        <taxon>Sar</taxon>
        <taxon>Stramenopiles</taxon>
        <taxon>Oomycota</taxon>
        <taxon>Peronosporomycetes</taxon>
        <taxon>Peronosporales</taxon>
        <taxon>Peronosporaceae</taxon>
        <taxon>Phytophthora</taxon>
    </lineage>
</organism>
<dbReference type="EMBL" id="NBNE01007400">
    <property type="protein sequence ID" value="OWZ00699.1"/>
    <property type="molecule type" value="Genomic_DNA"/>
</dbReference>
<name>A0A225V6V0_9STRA</name>
<feature type="non-terminal residue" evidence="2">
    <location>
        <position position="1"/>
    </location>
</feature>
<dbReference type="OrthoDB" id="125650at2759"/>
<dbReference type="Proteomes" id="UP000198211">
    <property type="component" value="Unassembled WGS sequence"/>
</dbReference>
<sequence>YKKCYKGLFHGLVDLTIINAYIVFNAAHAASDLAKCSHVKCLKQLHIELCQLRDDDWEALITNESFQATPSKAPNLSIGRRATHKPLQMMNGDLGTTTKADSSKTRGGDSSTYCSTCKLQNTSKNPLAWCVFLCEKKRHTFKGELRSCFDITQVLG</sequence>
<accession>A0A225V6V0</accession>
<evidence type="ECO:0000313" key="2">
    <source>
        <dbReference type="EMBL" id="OWZ00699.1"/>
    </source>
</evidence>
<reference evidence="3" key="1">
    <citation type="submission" date="2017-03" db="EMBL/GenBank/DDBJ databases">
        <title>Phytopthora megakarya and P. palmivora, two closely related causual agents of cacao black pod achieved similar genome size and gene model numbers by different mechanisms.</title>
        <authorList>
            <person name="Ali S."/>
            <person name="Shao J."/>
            <person name="Larry D.J."/>
            <person name="Kronmiller B."/>
            <person name="Shen D."/>
            <person name="Strem M.D."/>
            <person name="Melnick R.L."/>
            <person name="Guiltinan M.J."/>
            <person name="Tyler B.M."/>
            <person name="Meinhardt L.W."/>
            <person name="Bailey B.A."/>
        </authorList>
    </citation>
    <scope>NUCLEOTIDE SEQUENCE [LARGE SCALE GENOMIC DNA]</scope>
    <source>
        <strain evidence="3">zdho120</strain>
    </source>
</reference>
<proteinExistence type="predicted"/>
<feature type="region of interest" description="Disordered" evidence="1">
    <location>
        <begin position="89"/>
        <end position="109"/>
    </location>
</feature>